<name>A0A285V6D6_9ACTN</name>
<keyword evidence="2" id="KW-0808">Transferase</keyword>
<dbReference type="Proteomes" id="UP000219435">
    <property type="component" value="Unassembled WGS sequence"/>
</dbReference>
<dbReference type="Gene3D" id="3.90.1200.10">
    <property type="match status" value="1"/>
</dbReference>
<dbReference type="AlphaFoldDB" id="A0A285V6D6"/>
<organism evidence="2 3">
    <name type="scientific">Blastococcus aggregatus</name>
    <dbReference type="NCBI Taxonomy" id="38502"/>
    <lineage>
        <taxon>Bacteria</taxon>
        <taxon>Bacillati</taxon>
        <taxon>Actinomycetota</taxon>
        <taxon>Actinomycetes</taxon>
        <taxon>Geodermatophilales</taxon>
        <taxon>Geodermatophilaceae</taxon>
        <taxon>Blastococcus</taxon>
    </lineage>
</organism>
<dbReference type="GO" id="GO:0016740">
    <property type="term" value="F:transferase activity"/>
    <property type="evidence" value="ECO:0007669"/>
    <property type="project" value="UniProtKB-KW"/>
</dbReference>
<dbReference type="PANTHER" id="PTHR11012">
    <property type="entry name" value="PROTEIN KINASE-LIKE DOMAIN-CONTAINING"/>
    <property type="match status" value="1"/>
</dbReference>
<protein>
    <submittedName>
        <fullName evidence="2">Phosphotransferase enzyme family protein</fullName>
    </submittedName>
</protein>
<evidence type="ECO:0000259" key="1">
    <source>
        <dbReference type="Pfam" id="PF01636"/>
    </source>
</evidence>
<gene>
    <name evidence="2" type="ORF">SAMN05660748_2347</name>
</gene>
<feature type="domain" description="Aminoglycoside phosphotransferase" evidence="1">
    <location>
        <begin position="81"/>
        <end position="286"/>
    </location>
</feature>
<dbReference type="EMBL" id="OBQI01000003">
    <property type="protein sequence ID" value="SOC49619.1"/>
    <property type="molecule type" value="Genomic_DNA"/>
</dbReference>
<dbReference type="PANTHER" id="PTHR11012:SF30">
    <property type="entry name" value="PROTEIN KINASE-LIKE DOMAIN-CONTAINING"/>
    <property type="match status" value="1"/>
</dbReference>
<reference evidence="3" key="1">
    <citation type="submission" date="2017-08" db="EMBL/GenBank/DDBJ databases">
        <authorList>
            <person name="Varghese N."/>
            <person name="Submissions S."/>
        </authorList>
    </citation>
    <scope>NUCLEOTIDE SEQUENCE [LARGE SCALE GENOMIC DNA]</scope>
    <source>
        <strain evidence="3">DSM 4725</strain>
    </source>
</reference>
<dbReference type="Pfam" id="PF01636">
    <property type="entry name" value="APH"/>
    <property type="match status" value="1"/>
</dbReference>
<dbReference type="RefSeq" id="WP_097195168.1">
    <property type="nucleotide sequence ID" value="NZ_OBQI01000003.1"/>
</dbReference>
<evidence type="ECO:0000313" key="3">
    <source>
        <dbReference type="Proteomes" id="UP000219435"/>
    </source>
</evidence>
<dbReference type="InterPro" id="IPR002575">
    <property type="entry name" value="Aminoglycoside_PTrfase"/>
</dbReference>
<sequence>MLTIADTAEALTPEWLTGALTASGSLAGARVVAAEVRPLGTGQMCDSVRIRLTYDAPDAGPASLVAKLPAADEGSRATAIAFRSYEKEVRFYQELAQRLPVRTPRVHHAAIDVPTASFVLLLEDLAPAQPGDQLLGCSTEVAAAAVAELVKLHAPLWGDPSLAELDWLHGDPDGRGALLKEVLPLLWSGFQERYAASLQPHVKQAGDVYFGRLDVRPAGSTPQTITHVDFRLDNLLIGPAGEVTVVDWQTCGTGVGPSDLAYFLGAGLAPELRREAEDLLVRGYHDGLVAAGVTGYDRDDCWLDYRRGTWAGLSMAVLASMSVKRTDRGDEMFLAMADRHARHALDLDAADVLS</sequence>
<dbReference type="SUPFAM" id="SSF56112">
    <property type="entry name" value="Protein kinase-like (PK-like)"/>
    <property type="match status" value="1"/>
</dbReference>
<accession>A0A285V6D6</accession>
<evidence type="ECO:0000313" key="2">
    <source>
        <dbReference type="EMBL" id="SOC49619.1"/>
    </source>
</evidence>
<keyword evidence="3" id="KW-1185">Reference proteome</keyword>
<proteinExistence type="predicted"/>
<dbReference type="InterPro" id="IPR011009">
    <property type="entry name" value="Kinase-like_dom_sf"/>
</dbReference>
<dbReference type="OrthoDB" id="115252at2"/>